<proteinExistence type="predicted"/>
<sequence>MSIFVIEVSVLCDTNLQMLIFSLHTTVTAMFFLNDNYDHYVSARYITKYGLINKILFHNIILLLDVLTKWKTESLISVEEIIQSAIFSFKISFKRDIHRLKRIFIVLRFNNVT</sequence>
<dbReference type="Proteomes" id="UP001607302">
    <property type="component" value="Unassembled WGS sequence"/>
</dbReference>
<gene>
    <name evidence="1" type="ORF">V1478_013698</name>
</gene>
<evidence type="ECO:0000313" key="2">
    <source>
        <dbReference type="Proteomes" id="UP001607302"/>
    </source>
</evidence>
<evidence type="ECO:0000313" key="1">
    <source>
        <dbReference type="EMBL" id="KAL2716022.1"/>
    </source>
</evidence>
<comment type="caution">
    <text evidence="1">The sequence shown here is derived from an EMBL/GenBank/DDBJ whole genome shotgun (WGS) entry which is preliminary data.</text>
</comment>
<dbReference type="AlphaFoldDB" id="A0ABD2A691"/>
<name>A0ABD2A691_VESSQ</name>
<reference evidence="1 2" key="1">
    <citation type="journal article" date="2024" name="Ann. Entomol. Soc. Am.">
        <title>Genomic analyses of the southern and eastern yellowjacket wasps (Hymenoptera: Vespidae) reveal evolutionary signatures of social life.</title>
        <authorList>
            <person name="Catto M.A."/>
            <person name="Caine P.B."/>
            <person name="Orr S.E."/>
            <person name="Hunt B.G."/>
            <person name="Goodisman M.A.D."/>
        </authorList>
    </citation>
    <scope>NUCLEOTIDE SEQUENCE [LARGE SCALE GENOMIC DNA]</scope>
    <source>
        <strain evidence="1">233</strain>
        <tissue evidence="1">Head and thorax</tissue>
    </source>
</reference>
<keyword evidence="2" id="KW-1185">Reference proteome</keyword>
<dbReference type="EMBL" id="JAUDFV010000154">
    <property type="protein sequence ID" value="KAL2716022.1"/>
    <property type="molecule type" value="Genomic_DNA"/>
</dbReference>
<accession>A0ABD2A691</accession>
<organism evidence="1 2">
    <name type="scientific">Vespula squamosa</name>
    <name type="common">Southern yellow jacket</name>
    <name type="synonym">Wasp</name>
    <dbReference type="NCBI Taxonomy" id="30214"/>
    <lineage>
        <taxon>Eukaryota</taxon>
        <taxon>Metazoa</taxon>
        <taxon>Ecdysozoa</taxon>
        <taxon>Arthropoda</taxon>
        <taxon>Hexapoda</taxon>
        <taxon>Insecta</taxon>
        <taxon>Pterygota</taxon>
        <taxon>Neoptera</taxon>
        <taxon>Endopterygota</taxon>
        <taxon>Hymenoptera</taxon>
        <taxon>Apocrita</taxon>
        <taxon>Aculeata</taxon>
        <taxon>Vespoidea</taxon>
        <taxon>Vespidae</taxon>
        <taxon>Vespinae</taxon>
        <taxon>Vespula</taxon>
    </lineage>
</organism>
<protein>
    <submittedName>
        <fullName evidence="1">Uncharacterized protein</fullName>
    </submittedName>
</protein>